<comment type="similarity">
    <text evidence="2">Belongs to the OMP decarboxylase family. Type 2 subfamily.</text>
</comment>
<dbReference type="AlphaFoldDB" id="J1J2Z3"/>
<evidence type="ECO:0000256" key="5">
    <source>
        <dbReference type="ARBA" id="ARBA00023239"/>
    </source>
</evidence>
<protein>
    <recommendedName>
        <fullName evidence="7">Orotidine-5'-phosphate decarboxylase</fullName>
        <ecNumber evidence="7">4.1.1.23</ecNumber>
    </recommendedName>
</protein>
<dbReference type="NCBIfam" id="TIGR02127">
    <property type="entry name" value="pyrF_sub2"/>
    <property type="match status" value="1"/>
</dbReference>
<evidence type="ECO:0000313" key="9">
    <source>
        <dbReference type="EMBL" id="EJF78452.1"/>
    </source>
</evidence>
<sequence length="302" mass="32741">MYRKIETEIVLGGGMFRSAFLKNREIYGPLCIGFDPSHQVLHSWKLSFDYKGLKDFCDILLTAVIGKVGIIKPQVAFFELYGVEGLQALKELIEIAHEQGLLVLADAKRGDIGSTAEAYGKAWLGPSSAFKADAMTVNPFLGFDALIPLIKVAEETGAGVFVVVQSSNPEGKHIRNALIGDQTLSIHLAQCICDYNIQSRVMHHNLGPIGAVIGATLGSESKDTIEQLKNSLFLVPGIGAQGGTMLQLVHQFPQSLWQNVIPSVSRSITDAGRNIVDLKNVINDFAEQAQSTLMSCQSLSMP</sequence>
<evidence type="ECO:0000256" key="1">
    <source>
        <dbReference type="ARBA" id="ARBA00004861"/>
    </source>
</evidence>
<dbReference type="EMBL" id="AILU01000035">
    <property type="protein sequence ID" value="EJF78452.1"/>
    <property type="molecule type" value="Genomic_DNA"/>
</dbReference>
<feature type="domain" description="Orotidine 5'-phosphate decarboxylase" evidence="8">
    <location>
        <begin position="29"/>
        <end position="281"/>
    </location>
</feature>
<dbReference type="CDD" id="cd04725">
    <property type="entry name" value="OMP_decarboxylase_like"/>
    <property type="match status" value="1"/>
</dbReference>
<dbReference type="Pfam" id="PF00215">
    <property type="entry name" value="OMPdecase"/>
    <property type="match status" value="1"/>
</dbReference>
<keyword evidence="4" id="KW-0665">Pyrimidine biosynthesis</keyword>
<dbReference type="PANTHER" id="PTHR43375">
    <property type="entry name" value="OROTIDINE 5'-PHOSPHATE DECARBOXYLASE"/>
    <property type="match status" value="1"/>
</dbReference>
<dbReference type="Proteomes" id="UP000008947">
    <property type="component" value="Unassembled WGS sequence"/>
</dbReference>
<gene>
    <name evidence="9" type="ORF">MCQ_01286</name>
</gene>
<reference evidence="9 10" key="1">
    <citation type="submission" date="2012-03" db="EMBL/GenBank/DDBJ databases">
        <title>The Genome Sequence of Bartonella washoensis Sb944nv.</title>
        <authorList>
            <consortium name="The Broad Institute Genome Sequencing Platform"/>
            <consortium name="The Broad Institute Genome Sequencing Center for Infectious Disease"/>
            <person name="Feldgarden M."/>
            <person name="Kirby J."/>
            <person name="Kosoy M."/>
            <person name="Birtles R."/>
            <person name="Probert W.S."/>
            <person name="Chiaraviglio L."/>
            <person name="Young S.K."/>
            <person name="Zeng Q."/>
            <person name="Gargeya S."/>
            <person name="Fitzgerald M."/>
            <person name="Haas B."/>
            <person name="Abouelleil A."/>
            <person name="Alvarado L."/>
            <person name="Arachchi H.M."/>
            <person name="Berlin A."/>
            <person name="Chapman S.B."/>
            <person name="Gearin G."/>
            <person name="Goldberg J."/>
            <person name="Griggs A."/>
            <person name="Gujja S."/>
            <person name="Hansen M."/>
            <person name="Heiman D."/>
            <person name="Howarth C."/>
            <person name="Larimer J."/>
            <person name="Lui A."/>
            <person name="MacDonald P.J.P."/>
            <person name="McCowen C."/>
            <person name="Montmayeur A."/>
            <person name="Murphy C."/>
            <person name="Neiman D."/>
            <person name="Pearson M."/>
            <person name="Priest M."/>
            <person name="Roberts A."/>
            <person name="Saif S."/>
            <person name="Shea T."/>
            <person name="Sisk P."/>
            <person name="Stolte C."/>
            <person name="Sykes S."/>
            <person name="Wortman J."/>
            <person name="Nusbaum C."/>
            <person name="Birren B."/>
        </authorList>
    </citation>
    <scope>NUCLEOTIDE SEQUENCE [LARGE SCALE GENOMIC DNA]</scope>
    <source>
        <strain evidence="9 10">Sb944nv</strain>
    </source>
</reference>
<dbReference type="eggNOG" id="COG0284">
    <property type="taxonomic scope" value="Bacteria"/>
</dbReference>
<dbReference type="GO" id="GO:0044205">
    <property type="term" value="P:'de novo' UMP biosynthetic process"/>
    <property type="evidence" value="ECO:0007669"/>
    <property type="project" value="UniProtKB-UniPathway"/>
</dbReference>
<evidence type="ECO:0000256" key="3">
    <source>
        <dbReference type="ARBA" id="ARBA00022793"/>
    </source>
</evidence>
<keyword evidence="3" id="KW-0210">Decarboxylase</keyword>
<dbReference type="PATRIC" id="fig|1094563.3.peg.1510"/>
<dbReference type="InterPro" id="IPR001754">
    <property type="entry name" value="OMPdeCOase_dom"/>
</dbReference>
<evidence type="ECO:0000256" key="2">
    <source>
        <dbReference type="ARBA" id="ARBA00008847"/>
    </source>
</evidence>
<name>J1J2Z3_9HYPH</name>
<evidence type="ECO:0000256" key="4">
    <source>
        <dbReference type="ARBA" id="ARBA00022975"/>
    </source>
</evidence>
<evidence type="ECO:0000259" key="8">
    <source>
        <dbReference type="SMART" id="SM00934"/>
    </source>
</evidence>
<keyword evidence="10" id="KW-1185">Reference proteome</keyword>
<dbReference type="GO" id="GO:0006207">
    <property type="term" value="P:'de novo' pyrimidine nucleobase biosynthetic process"/>
    <property type="evidence" value="ECO:0007669"/>
    <property type="project" value="InterPro"/>
</dbReference>
<proteinExistence type="inferred from homology"/>
<comment type="catalytic activity">
    <reaction evidence="6">
        <text>orotidine 5'-phosphate + H(+) = UMP + CO2</text>
        <dbReference type="Rhea" id="RHEA:11596"/>
        <dbReference type="ChEBI" id="CHEBI:15378"/>
        <dbReference type="ChEBI" id="CHEBI:16526"/>
        <dbReference type="ChEBI" id="CHEBI:57538"/>
        <dbReference type="ChEBI" id="CHEBI:57865"/>
        <dbReference type="EC" id="4.1.1.23"/>
    </reaction>
</comment>
<evidence type="ECO:0000256" key="7">
    <source>
        <dbReference type="NCBIfam" id="TIGR02127"/>
    </source>
</evidence>
<comment type="caution">
    <text evidence="9">The sequence shown here is derived from an EMBL/GenBank/DDBJ whole genome shotgun (WGS) entry which is preliminary data.</text>
</comment>
<comment type="pathway">
    <text evidence="1">Pyrimidine metabolism; UMP biosynthesis via de novo pathway; UMP from orotate: step 2/2.</text>
</comment>
<evidence type="ECO:0000256" key="6">
    <source>
        <dbReference type="ARBA" id="ARBA00049157"/>
    </source>
</evidence>
<dbReference type="InterPro" id="IPR013785">
    <property type="entry name" value="Aldolase_TIM"/>
</dbReference>
<dbReference type="SUPFAM" id="SSF51366">
    <property type="entry name" value="Ribulose-phoshate binding barrel"/>
    <property type="match status" value="1"/>
</dbReference>
<dbReference type="PANTHER" id="PTHR43375:SF1">
    <property type="entry name" value="OROTIDINE 5'-PHOSPHATE DECARBOXYLASE"/>
    <property type="match status" value="1"/>
</dbReference>
<dbReference type="PROSITE" id="PS00156">
    <property type="entry name" value="OMPDECASE"/>
    <property type="match status" value="1"/>
</dbReference>
<dbReference type="InterPro" id="IPR011995">
    <property type="entry name" value="OMPdecase_type-2"/>
</dbReference>
<evidence type="ECO:0000313" key="10">
    <source>
        <dbReference type="Proteomes" id="UP000008947"/>
    </source>
</evidence>
<organism evidence="9 10">
    <name type="scientific">Candidatus Bartonella washoeensis Sb944nv</name>
    <dbReference type="NCBI Taxonomy" id="1094563"/>
    <lineage>
        <taxon>Bacteria</taxon>
        <taxon>Pseudomonadati</taxon>
        <taxon>Pseudomonadota</taxon>
        <taxon>Alphaproteobacteria</taxon>
        <taxon>Hyphomicrobiales</taxon>
        <taxon>Bartonellaceae</taxon>
        <taxon>Bartonella</taxon>
    </lineage>
</organism>
<dbReference type="GO" id="GO:0004590">
    <property type="term" value="F:orotidine-5'-phosphate decarboxylase activity"/>
    <property type="evidence" value="ECO:0007669"/>
    <property type="project" value="UniProtKB-UniRule"/>
</dbReference>
<dbReference type="InterPro" id="IPR018089">
    <property type="entry name" value="OMPdecase_AS"/>
</dbReference>
<dbReference type="Gene3D" id="3.20.20.70">
    <property type="entry name" value="Aldolase class I"/>
    <property type="match status" value="1"/>
</dbReference>
<dbReference type="EC" id="4.1.1.23" evidence="7"/>
<accession>J1J2Z3</accession>
<dbReference type="InterPro" id="IPR011060">
    <property type="entry name" value="RibuloseP-bd_barrel"/>
</dbReference>
<keyword evidence="5" id="KW-0456">Lyase</keyword>
<dbReference type="UniPathway" id="UPA00070">
    <property type="reaction ID" value="UER00120"/>
</dbReference>
<dbReference type="SMART" id="SM00934">
    <property type="entry name" value="OMPdecase"/>
    <property type="match status" value="1"/>
</dbReference>
<dbReference type="HOGENOM" id="CLU_060704_0_0_5"/>